<evidence type="ECO:0000256" key="1">
    <source>
        <dbReference type="SAM" id="MobiDB-lite"/>
    </source>
</evidence>
<keyword evidence="2" id="KW-0472">Membrane</keyword>
<proteinExistence type="predicted"/>
<organism evidence="3 4">
    <name type="scientific">Streptosporangium longisporum</name>
    <dbReference type="NCBI Taxonomy" id="46187"/>
    <lineage>
        <taxon>Bacteria</taxon>
        <taxon>Bacillati</taxon>
        <taxon>Actinomycetota</taxon>
        <taxon>Actinomycetes</taxon>
        <taxon>Streptosporangiales</taxon>
        <taxon>Streptosporangiaceae</taxon>
        <taxon>Streptosporangium</taxon>
    </lineage>
</organism>
<keyword evidence="2" id="KW-1133">Transmembrane helix</keyword>
<protein>
    <submittedName>
        <fullName evidence="3">Uncharacterized protein</fullName>
    </submittedName>
</protein>
<gene>
    <name evidence="3" type="ORF">GCM10017559_31150</name>
</gene>
<keyword evidence="2" id="KW-0812">Transmembrane</keyword>
<reference evidence="4" key="1">
    <citation type="journal article" date="2019" name="Int. J. Syst. Evol. Microbiol.">
        <title>The Global Catalogue of Microorganisms (GCM) 10K type strain sequencing project: providing services to taxonomists for standard genome sequencing and annotation.</title>
        <authorList>
            <consortium name="The Broad Institute Genomics Platform"/>
            <consortium name="The Broad Institute Genome Sequencing Center for Infectious Disease"/>
            <person name="Wu L."/>
            <person name="Ma J."/>
        </authorList>
    </citation>
    <scope>NUCLEOTIDE SEQUENCE [LARGE SCALE GENOMIC DNA]</scope>
    <source>
        <strain evidence="4">JCM 3106</strain>
    </source>
</reference>
<evidence type="ECO:0000313" key="3">
    <source>
        <dbReference type="EMBL" id="GAA3006958.1"/>
    </source>
</evidence>
<comment type="caution">
    <text evidence="3">The sequence shown here is derived from an EMBL/GenBank/DDBJ whole genome shotgun (WGS) entry which is preliminary data.</text>
</comment>
<accession>A0ABP6KK57</accession>
<name>A0ABP6KK57_9ACTN</name>
<dbReference type="EMBL" id="BAAAWD010000007">
    <property type="protein sequence ID" value="GAA3006958.1"/>
    <property type="molecule type" value="Genomic_DNA"/>
</dbReference>
<evidence type="ECO:0000256" key="2">
    <source>
        <dbReference type="SAM" id="Phobius"/>
    </source>
</evidence>
<dbReference type="Proteomes" id="UP001499930">
    <property type="component" value="Unassembled WGS sequence"/>
</dbReference>
<feature type="region of interest" description="Disordered" evidence="1">
    <location>
        <begin position="1"/>
        <end position="33"/>
    </location>
</feature>
<feature type="compositionally biased region" description="Low complexity" evidence="1">
    <location>
        <begin position="10"/>
        <end position="30"/>
    </location>
</feature>
<sequence>MTDLRHTPETFETSGTSGTSWTRRPARPAGTRGGMVRPVLWVLLAVSVVLNVVFSSTGTDVLAGVGFGLAALACATALIVHHYRYMRR</sequence>
<keyword evidence="4" id="KW-1185">Reference proteome</keyword>
<feature type="transmembrane region" description="Helical" evidence="2">
    <location>
        <begin position="61"/>
        <end position="80"/>
    </location>
</feature>
<dbReference type="RefSeq" id="WP_344894798.1">
    <property type="nucleotide sequence ID" value="NZ_BAAAWD010000007.1"/>
</dbReference>
<evidence type="ECO:0000313" key="4">
    <source>
        <dbReference type="Proteomes" id="UP001499930"/>
    </source>
</evidence>
<feature type="transmembrane region" description="Helical" evidence="2">
    <location>
        <begin position="34"/>
        <end position="55"/>
    </location>
</feature>